<evidence type="ECO:0000313" key="8">
    <source>
        <dbReference type="Proteomes" id="UP000318582"/>
    </source>
</evidence>
<evidence type="ECO:0008006" key="9">
    <source>
        <dbReference type="Google" id="ProtNLM"/>
    </source>
</evidence>
<dbReference type="PANTHER" id="PTHR21399:SF0">
    <property type="entry name" value="METHYLOSOME SUBUNIT PICLN"/>
    <property type="match status" value="1"/>
</dbReference>
<keyword evidence="4" id="KW-0963">Cytoplasm</keyword>
<evidence type="ECO:0000256" key="6">
    <source>
        <dbReference type="SAM" id="MobiDB-lite"/>
    </source>
</evidence>
<dbReference type="GO" id="GO:0005886">
    <property type="term" value="C:plasma membrane"/>
    <property type="evidence" value="ECO:0007669"/>
    <property type="project" value="InterPro"/>
</dbReference>
<evidence type="ECO:0000313" key="7">
    <source>
        <dbReference type="EMBL" id="TPX56627.1"/>
    </source>
</evidence>
<evidence type="ECO:0000256" key="3">
    <source>
        <dbReference type="ARBA" id="ARBA00007054"/>
    </source>
</evidence>
<dbReference type="AlphaFoldDB" id="A0A507DZL3"/>
<dbReference type="Proteomes" id="UP000318582">
    <property type="component" value="Unassembled WGS sequence"/>
</dbReference>
<dbReference type="GO" id="GO:0005829">
    <property type="term" value="C:cytosol"/>
    <property type="evidence" value="ECO:0007669"/>
    <property type="project" value="InterPro"/>
</dbReference>
<comment type="caution">
    <text evidence="7">The sequence shown here is derived from an EMBL/GenBank/DDBJ whole genome shotgun (WGS) entry which is preliminary data.</text>
</comment>
<dbReference type="Gene3D" id="2.30.29.30">
    <property type="entry name" value="Pleckstrin-homology domain (PH domain)/Phosphotyrosine-binding domain (PTB)"/>
    <property type="match status" value="1"/>
</dbReference>
<dbReference type="GO" id="GO:0006884">
    <property type="term" value="P:cell volume homeostasis"/>
    <property type="evidence" value="ECO:0007669"/>
    <property type="project" value="InterPro"/>
</dbReference>
<dbReference type="InterPro" id="IPR039924">
    <property type="entry name" value="ICln/Lot5/Saf5"/>
</dbReference>
<dbReference type="STRING" id="109895.A0A507DZL3"/>
<evidence type="ECO:0000256" key="2">
    <source>
        <dbReference type="ARBA" id="ARBA00004496"/>
    </source>
</evidence>
<evidence type="ECO:0000256" key="4">
    <source>
        <dbReference type="ARBA" id="ARBA00022490"/>
    </source>
</evidence>
<feature type="compositionally biased region" description="Acidic residues" evidence="6">
    <location>
        <begin position="173"/>
        <end position="183"/>
    </location>
</feature>
<name>A0A507DZL3_9FUNG</name>
<comment type="similarity">
    <text evidence="3">Belongs to the pICln (TC 1.A.47) family.</text>
</comment>
<keyword evidence="5" id="KW-0539">Nucleus</keyword>
<dbReference type="PANTHER" id="PTHR21399">
    <property type="entry name" value="CHLORIDE CONDUCTANCE REGULATORY PROTEIN ICLN"/>
    <property type="match status" value="1"/>
</dbReference>
<feature type="region of interest" description="Disordered" evidence="6">
    <location>
        <begin position="16"/>
        <end position="45"/>
    </location>
</feature>
<organism evidence="7 8">
    <name type="scientific">Powellomyces hirtus</name>
    <dbReference type="NCBI Taxonomy" id="109895"/>
    <lineage>
        <taxon>Eukaryota</taxon>
        <taxon>Fungi</taxon>
        <taxon>Fungi incertae sedis</taxon>
        <taxon>Chytridiomycota</taxon>
        <taxon>Chytridiomycota incertae sedis</taxon>
        <taxon>Chytridiomycetes</taxon>
        <taxon>Spizellomycetales</taxon>
        <taxon>Powellomycetaceae</taxon>
        <taxon>Powellomyces</taxon>
    </lineage>
</organism>
<dbReference type="PRINTS" id="PR01348">
    <property type="entry name" value="ICLNCHANNEL"/>
</dbReference>
<feature type="compositionally biased region" description="Low complexity" evidence="6">
    <location>
        <begin position="33"/>
        <end position="45"/>
    </location>
</feature>
<dbReference type="GO" id="GO:0005681">
    <property type="term" value="C:spliceosomal complex"/>
    <property type="evidence" value="ECO:0007669"/>
    <property type="project" value="TreeGrafter"/>
</dbReference>
<dbReference type="InterPro" id="IPR011993">
    <property type="entry name" value="PH-like_dom_sf"/>
</dbReference>
<dbReference type="Pfam" id="PF03517">
    <property type="entry name" value="Voldacs"/>
    <property type="match status" value="1"/>
</dbReference>
<dbReference type="InterPro" id="IPR003521">
    <property type="entry name" value="ICln"/>
</dbReference>
<feature type="region of interest" description="Disordered" evidence="6">
    <location>
        <begin position="209"/>
        <end position="245"/>
    </location>
</feature>
<dbReference type="GO" id="GO:0006821">
    <property type="term" value="P:chloride transport"/>
    <property type="evidence" value="ECO:0007669"/>
    <property type="project" value="InterPro"/>
</dbReference>
<feature type="region of interest" description="Disordered" evidence="6">
    <location>
        <begin position="170"/>
        <end position="191"/>
    </location>
</feature>
<reference evidence="7 8" key="1">
    <citation type="journal article" date="2019" name="Sci. Rep.">
        <title>Comparative genomics of chytrid fungi reveal insights into the obligate biotrophic and pathogenic lifestyle of Synchytrium endobioticum.</title>
        <authorList>
            <person name="van de Vossenberg B.T.L.H."/>
            <person name="Warris S."/>
            <person name="Nguyen H.D.T."/>
            <person name="van Gent-Pelzer M.P.E."/>
            <person name="Joly D.L."/>
            <person name="van de Geest H.C."/>
            <person name="Bonants P.J.M."/>
            <person name="Smith D.S."/>
            <person name="Levesque C.A."/>
            <person name="van der Lee T.A.J."/>
        </authorList>
    </citation>
    <scope>NUCLEOTIDE SEQUENCE [LARGE SCALE GENOMIC DNA]</scope>
    <source>
        <strain evidence="7 8">CBS 809.83</strain>
    </source>
</reference>
<dbReference type="GO" id="GO:0000387">
    <property type="term" value="P:spliceosomal snRNP assembly"/>
    <property type="evidence" value="ECO:0007669"/>
    <property type="project" value="InterPro"/>
</dbReference>
<dbReference type="GO" id="GO:0034709">
    <property type="term" value="C:methylosome"/>
    <property type="evidence" value="ECO:0007669"/>
    <property type="project" value="InterPro"/>
</dbReference>
<dbReference type="GO" id="GO:0045292">
    <property type="term" value="P:mRNA cis splicing, via spliceosome"/>
    <property type="evidence" value="ECO:0007669"/>
    <property type="project" value="TreeGrafter"/>
</dbReference>
<gene>
    <name evidence="7" type="ORF">PhCBS80983_g04408</name>
</gene>
<comment type="subcellular location">
    <subcellularLocation>
        <location evidence="2">Cytoplasm</location>
    </subcellularLocation>
    <subcellularLocation>
        <location evidence="1">Nucleus</location>
    </subcellularLocation>
</comment>
<dbReference type="EMBL" id="QEAQ01000069">
    <property type="protein sequence ID" value="TPX56627.1"/>
    <property type="molecule type" value="Genomic_DNA"/>
</dbReference>
<sequence>MTITITSQLPDLITPDHAWPGVLPSTTDANGEATSPTTATTTANTTPTVRHCQRNVSLIFEPALSTGLLPGKGDLYITDSRIFFFNPTTSVCVGIDYPSIGIHAISRGGNEVGNLAHIYGQLDSAAMQMNGSAEEDEDEEITPEFRLVPDDVAALDAIYQAISSCAALHPDPDADLDGQDESGDWIYPSNDPEELNELQQAALAHLDSVFEGPNPLGNAGSTAWRPAPSTRPADQFADADEDMQR</sequence>
<protein>
    <recommendedName>
        <fullName evidence="9">Regulator of volume decrease after cellular swelling-domain-containing protein</fullName>
    </recommendedName>
</protein>
<evidence type="ECO:0000256" key="5">
    <source>
        <dbReference type="ARBA" id="ARBA00023242"/>
    </source>
</evidence>
<proteinExistence type="inferred from homology"/>
<accession>A0A507DZL3</accession>
<evidence type="ECO:0000256" key="1">
    <source>
        <dbReference type="ARBA" id="ARBA00004123"/>
    </source>
</evidence>
<dbReference type="GO" id="GO:0034715">
    <property type="term" value="C:pICln-Sm protein complex"/>
    <property type="evidence" value="ECO:0007669"/>
    <property type="project" value="InterPro"/>
</dbReference>
<keyword evidence="8" id="KW-1185">Reference proteome</keyword>